<comment type="caution">
    <text evidence="2">The sequence shown here is derived from an EMBL/GenBank/DDBJ whole genome shotgun (WGS) entry which is preliminary data.</text>
</comment>
<evidence type="ECO:0000256" key="1">
    <source>
        <dbReference type="SAM" id="MobiDB-lite"/>
    </source>
</evidence>
<dbReference type="EMBL" id="CAUYUJ010020928">
    <property type="protein sequence ID" value="CAK0901442.1"/>
    <property type="molecule type" value="Genomic_DNA"/>
</dbReference>
<reference evidence="2" key="1">
    <citation type="submission" date="2023-10" db="EMBL/GenBank/DDBJ databases">
        <authorList>
            <person name="Chen Y."/>
            <person name="Shah S."/>
            <person name="Dougan E. K."/>
            <person name="Thang M."/>
            <person name="Chan C."/>
        </authorList>
    </citation>
    <scope>NUCLEOTIDE SEQUENCE [LARGE SCALE GENOMIC DNA]</scope>
</reference>
<feature type="compositionally biased region" description="Polar residues" evidence="1">
    <location>
        <begin position="216"/>
        <end position="227"/>
    </location>
</feature>
<keyword evidence="3" id="KW-1185">Reference proteome</keyword>
<feature type="compositionally biased region" description="Gly residues" evidence="1">
    <location>
        <begin position="94"/>
        <end position="108"/>
    </location>
</feature>
<evidence type="ECO:0000313" key="2">
    <source>
        <dbReference type="EMBL" id="CAK0901442.1"/>
    </source>
</evidence>
<evidence type="ECO:0000313" key="3">
    <source>
        <dbReference type="Proteomes" id="UP001189429"/>
    </source>
</evidence>
<sequence length="227" mass="23839">MGQRCGLAGCGGGGRFPSKAALPARPTPARGPACSSWTGGSGRAAARAANEMQRRQPHKRAHGSSSSTGGAQQHGDQSSWRRRRRSGGRVSSPSGGGRACEGTWGRGPGQVYDQAGGGEHPPDWVRLFTSVRGADTADRVAGAVADVSERLELQRTEVRSLVRGSDGLVWADDVHLSVWVPPKSMRPAESGALPPCHLEAVEGARDRRTAKGLQMLRTSPLSSRSGM</sequence>
<protein>
    <submittedName>
        <fullName evidence="2">Uncharacterized protein</fullName>
    </submittedName>
</protein>
<feature type="compositionally biased region" description="Polar residues" evidence="1">
    <location>
        <begin position="63"/>
        <end position="77"/>
    </location>
</feature>
<name>A0ABN9XTA2_9DINO</name>
<dbReference type="Proteomes" id="UP001189429">
    <property type="component" value="Unassembled WGS sequence"/>
</dbReference>
<organism evidence="2 3">
    <name type="scientific">Prorocentrum cordatum</name>
    <dbReference type="NCBI Taxonomy" id="2364126"/>
    <lineage>
        <taxon>Eukaryota</taxon>
        <taxon>Sar</taxon>
        <taxon>Alveolata</taxon>
        <taxon>Dinophyceae</taxon>
        <taxon>Prorocentrales</taxon>
        <taxon>Prorocentraceae</taxon>
        <taxon>Prorocentrum</taxon>
    </lineage>
</organism>
<feature type="region of interest" description="Disordered" evidence="1">
    <location>
        <begin position="1"/>
        <end position="119"/>
    </location>
</feature>
<feature type="region of interest" description="Disordered" evidence="1">
    <location>
        <begin position="206"/>
        <end position="227"/>
    </location>
</feature>
<gene>
    <name evidence="2" type="ORF">PCOR1329_LOCUS78383</name>
</gene>
<proteinExistence type="predicted"/>
<accession>A0ABN9XTA2</accession>